<dbReference type="PANTHER" id="PTHR30146">
    <property type="entry name" value="LACI-RELATED TRANSCRIPTIONAL REPRESSOR"/>
    <property type="match status" value="1"/>
</dbReference>
<name>A0ABU4LH88_9ACTN</name>
<dbReference type="CDD" id="cd01392">
    <property type="entry name" value="HTH_LacI"/>
    <property type="match status" value="1"/>
</dbReference>
<dbReference type="InterPro" id="IPR000843">
    <property type="entry name" value="HTH_LacI"/>
</dbReference>
<gene>
    <name evidence="5" type="ORF">PV517_38465</name>
</gene>
<feature type="domain" description="HTH lacI-type" evidence="4">
    <location>
        <begin position="1"/>
        <end position="55"/>
    </location>
</feature>
<dbReference type="InterPro" id="IPR028082">
    <property type="entry name" value="Peripla_BP_I"/>
</dbReference>
<evidence type="ECO:0000313" key="6">
    <source>
        <dbReference type="Proteomes" id="UP001271723"/>
    </source>
</evidence>
<evidence type="ECO:0000259" key="4">
    <source>
        <dbReference type="PROSITE" id="PS50932"/>
    </source>
</evidence>
<evidence type="ECO:0000256" key="3">
    <source>
        <dbReference type="ARBA" id="ARBA00023163"/>
    </source>
</evidence>
<keyword evidence="6" id="KW-1185">Reference proteome</keyword>
<comment type="caution">
    <text evidence="5">The sequence shown here is derived from an EMBL/GenBank/DDBJ whole genome shotgun (WGS) entry which is preliminary data.</text>
</comment>
<dbReference type="GO" id="GO:0003677">
    <property type="term" value="F:DNA binding"/>
    <property type="evidence" value="ECO:0007669"/>
    <property type="project" value="UniProtKB-KW"/>
</dbReference>
<dbReference type="SUPFAM" id="SSF47413">
    <property type="entry name" value="lambda repressor-like DNA-binding domains"/>
    <property type="match status" value="1"/>
</dbReference>
<dbReference type="EMBL" id="JARAVY010000021">
    <property type="protein sequence ID" value="MDX2914544.1"/>
    <property type="molecule type" value="Genomic_DNA"/>
</dbReference>
<dbReference type="InterPro" id="IPR010982">
    <property type="entry name" value="Lambda_DNA-bd_dom_sf"/>
</dbReference>
<dbReference type="Proteomes" id="UP001271723">
    <property type="component" value="Unassembled WGS sequence"/>
</dbReference>
<dbReference type="PROSITE" id="PS50932">
    <property type="entry name" value="HTH_LACI_2"/>
    <property type="match status" value="1"/>
</dbReference>
<keyword evidence="1" id="KW-0805">Transcription regulation</keyword>
<keyword evidence="3" id="KW-0804">Transcription</keyword>
<dbReference type="SMART" id="SM00354">
    <property type="entry name" value="HTH_LACI"/>
    <property type="match status" value="1"/>
</dbReference>
<keyword evidence="2 5" id="KW-0238">DNA-binding</keyword>
<reference evidence="5 6" key="1">
    <citation type="journal article" date="2023" name="Microb. Genom.">
        <title>Mesoterricola silvestris gen. nov., sp. nov., Mesoterricola sediminis sp. nov., Geothrix oryzae sp. nov., Geothrix edaphica sp. nov., Geothrix rubra sp. nov., and Geothrix limicola sp. nov., six novel members of Acidobacteriota isolated from soils.</title>
        <authorList>
            <person name="Weisberg A.J."/>
            <person name="Pearce E."/>
            <person name="Kramer C.G."/>
            <person name="Chang J.H."/>
            <person name="Clarke C.R."/>
        </authorList>
    </citation>
    <scope>NUCLEOTIDE SEQUENCE [LARGE SCALE GENOMIC DNA]</scope>
    <source>
        <strain evidence="5 6">NRRL_B-2795</strain>
    </source>
</reference>
<dbReference type="CDD" id="cd06267">
    <property type="entry name" value="PBP1_LacI_sugar_binding-like"/>
    <property type="match status" value="1"/>
</dbReference>
<evidence type="ECO:0000256" key="2">
    <source>
        <dbReference type="ARBA" id="ARBA00023125"/>
    </source>
</evidence>
<dbReference type="Gene3D" id="3.40.50.2300">
    <property type="match status" value="2"/>
</dbReference>
<dbReference type="PROSITE" id="PS00356">
    <property type="entry name" value="HTH_LACI_1"/>
    <property type="match status" value="1"/>
</dbReference>
<sequence>MTDIARRAGVSQATVSYVLNNVEKQSISEQTRRAVLDAAKALDYRTNHNARSLASGVSSTVVCVVPPVQLGEPILGLLGELTLEFARRDFVLAVHFEQAGDESLEAMKKALRPMAVFPLLSPHGRVPSGAQPGSSSEPGARLQVTYLAERGHRRLAFAAPAVPSLTVQWAWRLSSAEGAAEELGLPEMVSAEFLLDGSDARDIIRRWHSSGVTAVCAHNDDVAFAVLRGIRENGLRCPEDIAVIGYDATTLGATSDPPLTSIHWETHQVASMLAAQILGAEVPGEKGIQDRYSVAVKKGESA</sequence>
<dbReference type="PANTHER" id="PTHR30146:SF109">
    <property type="entry name" value="HTH-TYPE TRANSCRIPTIONAL REGULATOR GALS"/>
    <property type="match status" value="1"/>
</dbReference>
<dbReference type="SUPFAM" id="SSF53822">
    <property type="entry name" value="Periplasmic binding protein-like I"/>
    <property type="match status" value="1"/>
</dbReference>
<dbReference type="RefSeq" id="WP_179203112.1">
    <property type="nucleotide sequence ID" value="NZ_JAGJBZ010000001.1"/>
</dbReference>
<dbReference type="Pfam" id="PF13377">
    <property type="entry name" value="Peripla_BP_3"/>
    <property type="match status" value="1"/>
</dbReference>
<organism evidence="5 6">
    <name type="scientific">Streptomyces griseiscabiei</name>
    <dbReference type="NCBI Taxonomy" id="2993540"/>
    <lineage>
        <taxon>Bacteria</taxon>
        <taxon>Bacillati</taxon>
        <taxon>Actinomycetota</taxon>
        <taxon>Actinomycetes</taxon>
        <taxon>Kitasatosporales</taxon>
        <taxon>Streptomycetaceae</taxon>
        <taxon>Streptomyces</taxon>
    </lineage>
</organism>
<protein>
    <submittedName>
        <fullName evidence="5">LacI family DNA-binding transcriptional regulator</fullName>
    </submittedName>
</protein>
<dbReference type="Pfam" id="PF00356">
    <property type="entry name" value="LacI"/>
    <property type="match status" value="1"/>
</dbReference>
<dbReference type="InterPro" id="IPR046335">
    <property type="entry name" value="LacI/GalR-like_sensor"/>
</dbReference>
<evidence type="ECO:0000256" key="1">
    <source>
        <dbReference type="ARBA" id="ARBA00023015"/>
    </source>
</evidence>
<evidence type="ECO:0000313" key="5">
    <source>
        <dbReference type="EMBL" id="MDX2914544.1"/>
    </source>
</evidence>
<dbReference type="Gene3D" id="1.10.260.40">
    <property type="entry name" value="lambda repressor-like DNA-binding domains"/>
    <property type="match status" value="1"/>
</dbReference>
<accession>A0ABU4LH88</accession>
<proteinExistence type="predicted"/>